<proteinExistence type="predicted"/>
<name>A0ACB7RMG6_HYAAI</name>
<keyword evidence="2" id="KW-1185">Reference proteome</keyword>
<evidence type="ECO:0000313" key="1">
    <source>
        <dbReference type="EMBL" id="KAH6923375.1"/>
    </source>
</evidence>
<dbReference type="Proteomes" id="UP000821845">
    <property type="component" value="Chromosome 8"/>
</dbReference>
<reference evidence="1" key="1">
    <citation type="submission" date="2020-05" db="EMBL/GenBank/DDBJ databases">
        <title>Large-scale comparative analyses of tick genomes elucidate their genetic diversity and vector capacities.</title>
        <authorList>
            <person name="Jia N."/>
            <person name="Wang J."/>
            <person name="Shi W."/>
            <person name="Du L."/>
            <person name="Sun Y."/>
            <person name="Zhan W."/>
            <person name="Jiang J."/>
            <person name="Wang Q."/>
            <person name="Zhang B."/>
            <person name="Ji P."/>
            <person name="Sakyi L.B."/>
            <person name="Cui X."/>
            <person name="Yuan T."/>
            <person name="Jiang B."/>
            <person name="Yang W."/>
            <person name="Lam T.T.-Y."/>
            <person name="Chang Q."/>
            <person name="Ding S."/>
            <person name="Wang X."/>
            <person name="Zhu J."/>
            <person name="Ruan X."/>
            <person name="Zhao L."/>
            <person name="Wei J."/>
            <person name="Que T."/>
            <person name="Du C."/>
            <person name="Cheng J."/>
            <person name="Dai P."/>
            <person name="Han X."/>
            <person name="Huang E."/>
            <person name="Gao Y."/>
            <person name="Liu J."/>
            <person name="Shao H."/>
            <person name="Ye R."/>
            <person name="Li L."/>
            <person name="Wei W."/>
            <person name="Wang X."/>
            <person name="Wang C."/>
            <person name="Yang T."/>
            <person name="Huo Q."/>
            <person name="Li W."/>
            <person name="Guo W."/>
            <person name="Chen H."/>
            <person name="Zhou L."/>
            <person name="Ni X."/>
            <person name="Tian J."/>
            <person name="Zhou Y."/>
            <person name="Sheng Y."/>
            <person name="Liu T."/>
            <person name="Pan Y."/>
            <person name="Xia L."/>
            <person name="Li J."/>
            <person name="Zhao F."/>
            <person name="Cao W."/>
        </authorList>
    </citation>
    <scope>NUCLEOTIDE SEQUENCE</scope>
    <source>
        <strain evidence="1">Hyas-2018</strain>
    </source>
</reference>
<dbReference type="EMBL" id="CM023488">
    <property type="protein sequence ID" value="KAH6923375.1"/>
    <property type="molecule type" value="Genomic_DNA"/>
</dbReference>
<sequence length="63" mass="7495">MPKKHNSNRMRCVPQCTNRAVHNEIIQHSFLQDPLRKKEWIVRFPIGKPVTSPMSVQRTFHSR</sequence>
<evidence type="ECO:0000313" key="2">
    <source>
        <dbReference type="Proteomes" id="UP000821845"/>
    </source>
</evidence>
<organism evidence="1 2">
    <name type="scientific">Hyalomma asiaticum</name>
    <name type="common">Tick</name>
    <dbReference type="NCBI Taxonomy" id="266040"/>
    <lineage>
        <taxon>Eukaryota</taxon>
        <taxon>Metazoa</taxon>
        <taxon>Ecdysozoa</taxon>
        <taxon>Arthropoda</taxon>
        <taxon>Chelicerata</taxon>
        <taxon>Arachnida</taxon>
        <taxon>Acari</taxon>
        <taxon>Parasitiformes</taxon>
        <taxon>Ixodida</taxon>
        <taxon>Ixodoidea</taxon>
        <taxon>Ixodidae</taxon>
        <taxon>Hyalomminae</taxon>
        <taxon>Hyalomma</taxon>
    </lineage>
</organism>
<protein>
    <submittedName>
        <fullName evidence="1">Uncharacterized protein</fullName>
    </submittedName>
</protein>
<gene>
    <name evidence="1" type="ORF">HPB50_000502</name>
</gene>
<comment type="caution">
    <text evidence="1">The sequence shown here is derived from an EMBL/GenBank/DDBJ whole genome shotgun (WGS) entry which is preliminary data.</text>
</comment>
<accession>A0ACB7RMG6</accession>